<dbReference type="Gene3D" id="3.10.129.10">
    <property type="entry name" value="Hotdog Thioesterase"/>
    <property type="match status" value="1"/>
</dbReference>
<dbReference type="InterPro" id="IPR029069">
    <property type="entry name" value="HotDog_dom_sf"/>
</dbReference>
<organism evidence="1">
    <name type="scientific">Sheuella amnicola</name>
    <dbReference type="NCBI Taxonomy" id="2707330"/>
    <lineage>
        <taxon>Bacteria</taxon>
        <taxon>Pseudomonadati</taxon>
        <taxon>Pseudomonadota</taxon>
        <taxon>Betaproteobacteria</taxon>
        <taxon>Burkholderiales</taxon>
        <taxon>Alcaligenaceae</taxon>
        <taxon>Sheuella</taxon>
    </lineage>
</organism>
<comment type="caution">
    <text evidence="1">The sequence shown here is derived from an EMBL/GenBank/DDBJ whole genome shotgun (WGS) entry which is preliminary data.</text>
</comment>
<proteinExistence type="predicted"/>
<dbReference type="RefSeq" id="WP_163655918.1">
    <property type="nucleotide sequence ID" value="NZ_JAAGRN010000009.1"/>
</dbReference>
<dbReference type="AlphaFoldDB" id="A0A6B2R9Z7"/>
<sequence>MKKPILYADLTPNTVIGEHIDLYTKEMSDKWQSIFKSSINDRQVHASENASIAIVLAMRAMLTVVAPRPPGNVHARQQFKNHALPKLNETIHSVVKCLNKEIKRDRRYVDFEVIGTNPAGNLIYEARMSLIWAA</sequence>
<gene>
    <name evidence="1" type="ORF">G3I67_12785</name>
</gene>
<dbReference type="SUPFAM" id="SSF54637">
    <property type="entry name" value="Thioesterase/thiol ester dehydrase-isomerase"/>
    <property type="match status" value="1"/>
</dbReference>
<evidence type="ECO:0000313" key="1">
    <source>
        <dbReference type="EMBL" id="NDY84105.1"/>
    </source>
</evidence>
<reference evidence="1" key="1">
    <citation type="submission" date="2020-02" db="EMBL/GenBank/DDBJ databases">
        <authorList>
            <person name="Chen W.-M."/>
        </authorList>
    </citation>
    <scope>NUCLEOTIDE SEQUENCE</scope>
    <source>
        <strain evidence="1">NBD-18</strain>
    </source>
</reference>
<name>A0A6B2R9Z7_9BURK</name>
<dbReference type="EMBL" id="JAAGRN010000009">
    <property type="protein sequence ID" value="NDY84105.1"/>
    <property type="molecule type" value="Genomic_DNA"/>
</dbReference>
<protein>
    <submittedName>
        <fullName evidence="1">Uncharacterized protein</fullName>
    </submittedName>
</protein>
<accession>A0A6B2R9Z7</accession>